<keyword evidence="3" id="KW-1185">Reference proteome</keyword>
<comment type="caution">
    <text evidence="2">The sequence shown here is derived from an EMBL/GenBank/DDBJ whole genome shotgun (WGS) entry which is preliminary data.</text>
</comment>
<dbReference type="Pfam" id="PF10346">
    <property type="entry name" value="Con-6"/>
    <property type="match status" value="1"/>
</dbReference>
<dbReference type="AlphaFoldDB" id="A0A9P4WDJ7"/>
<accession>A0A9P4WDJ7</accession>
<proteinExistence type="predicted"/>
<organism evidence="2 3">
    <name type="scientific">Curvularia kusanoi</name>
    <name type="common">Cochliobolus kusanoi</name>
    <dbReference type="NCBI Taxonomy" id="90978"/>
    <lineage>
        <taxon>Eukaryota</taxon>
        <taxon>Fungi</taxon>
        <taxon>Dikarya</taxon>
        <taxon>Ascomycota</taxon>
        <taxon>Pezizomycotina</taxon>
        <taxon>Dothideomycetes</taxon>
        <taxon>Pleosporomycetidae</taxon>
        <taxon>Pleosporales</taxon>
        <taxon>Pleosporineae</taxon>
        <taxon>Pleosporaceae</taxon>
        <taxon>Curvularia</taxon>
    </lineage>
</organism>
<gene>
    <name evidence="2" type="ORF">E8E13_011287</name>
</gene>
<feature type="compositionally biased region" description="Basic and acidic residues" evidence="1">
    <location>
        <begin position="25"/>
        <end position="34"/>
    </location>
</feature>
<evidence type="ECO:0000313" key="3">
    <source>
        <dbReference type="Proteomes" id="UP000801428"/>
    </source>
</evidence>
<dbReference type="EMBL" id="SWKU01000004">
    <property type="protein sequence ID" value="KAF3007946.1"/>
    <property type="molecule type" value="Genomic_DNA"/>
</dbReference>
<dbReference type="OrthoDB" id="5419162at2759"/>
<dbReference type="InterPro" id="IPR018824">
    <property type="entry name" value="Conidiation-specific_6"/>
</dbReference>
<protein>
    <submittedName>
        <fullName evidence="2">Uncharacterized protein</fullName>
    </submittedName>
</protein>
<evidence type="ECO:0000256" key="1">
    <source>
        <dbReference type="SAM" id="MobiDB-lite"/>
    </source>
</evidence>
<dbReference type="Proteomes" id="UP000801428">
    <property type="component" value="Unassembled WGS sequence"/>
</dbReference>
<name>A0A9P4WDJ7_CURKU</name>
<evidence type="ECO:0000313" key="2">
    <source>
        <dbReference type="EMBL" id="KAF3007946.1"/>
    </source>
</evidence>
<reference evidence="2" key="1">
    <citation type="submission" date="2019-04" db="EMBL/GenBank/DDBJ databases">
        <title>Sequencing of skin fungus with MAO and IRED activity.</title>
        <authorList>
            <person name="Marsaioli A.J."/>
            <person name="Bonatto J.M.C."/>
            <person name="Reis Junior O."/>
        </authorList>
    </citation>
    <scope>NUCLEOTIDE SEQUENCE</scope>
    <source>
        <strain evidence="2">30M1</strain>
    </source>
</reference>
<sequence length="73" mass="7824">MSTQSTADVTAAGLSEVDQNINNTEEDRSHEARGHKANLSNPNTSEASKKKSMKALKELGEEAAFYGKQGKGE</sequence>
<feature type="region of interest" description="Disordered" evidence="1">
    <location>
        <begin position="1"/>
        <end position="56"/>
    </location>
</feature>